<evidence type="ECO:0000313" key="2">
    <source>
        <dbReference type="EMBL" id="PRP86099.1"/>
    </source>
</evidence>
<keyword evidence="3" id="KW-1185">Reference proteome</keyword>
<protein>
    <submittedName>
        <fullName evidence="2">Uncharacterized protein</fullName>
    </submittedName>
</protein>
<accession>A0A2P6NQ66</accession>
<dbReference type="AlphaFoldDB" id="A0A2P6NQ66"/>
<organism evidence="2 3">
    <name type="scientific">Planoprotostelium fungivorum</name>
    <dbReference type="NCBI Taxonomy" id="1890364"/>
    <lineage>
        <taxon>Eukaryota</taxon>
        <taxon>Amoebozoa</taxon>
        <taxon>Evosea</taxon>
        <taxon>Variosea</taxon>
        <taxon>Cavosteliida</taxon>
        <taxon>Cavosteliaceae</taxon>
        <taxon>Planoprotostelium</taxon>
    </lineage>
</organism>
<evidence type="ECO:0000256" key="1">
    <source>
        <dbReference type="SAM" id="MobiDB-lite"/>
    </source>
</evidence>
<feature type="compositionally biased region" description="Basic and acidic residues" evidence="1">
    <location>
        <begin position="26"/>
        <end position="46"/>
    </location>
</feature>
<feature type="compositionally biased region" description="Basic and acidic residues" evidence="1">
    <location>
        <begin position="55"/>
        <end position="65"/>
    </location>
</feature>
<name>A0A2P6NQ66_9EUKA</name>
<dbReference type="Proteomes" id="UP000241769">
    <property type="component" value="Unassembled WGS sequence"/>
</dbReference>
<proteinExistence type="predicted"/>
<feature type="region of interest" description="Disordered" evidence="1">
    <location>
        <begin position="1"/>
        <end position="75"/>
    </location>
</feature>
<dbReference type="InParanoid" id="A0A2P6NQ66"/>
<sequence length="75" mass="8229">MTEFVKESTTASDRIREDEPISDASVDPKKESSVRQDSGPMRKDAAKAVQSQADRGMRSEEEKVAAKHASTGRGY</sequence>
<dbReference type="EMBL" id="MDYQ01000035">
    <property type="protein sequence ID" value="PRP86099.1"/>
    <property type="molecule type" value="Genomic_DNA"/>
</dbReference>
<comment type="caution">
    <text evidence="2">The sequence shown here is derived from an EMBL/GenBank/DDBJ whole genome shotgun (WGS) entry which is preliminary data.</text>
</comment>
<gene>
    <name evidence="2" type="ORF">PROFUN_03086</name>
</gene>
<evidence type="ECO:0000313" key="3">
    <source>
        <dbReference type="Proteomes" id="UP000241769"/>
    </source>
</evidence>
<reference evidence="2 3" key="1">
    <citation type="journal article" date="2018" name="Genome Biol. Evol.">
        <title>Multiple Roots of Fruiting Body Formation in Amoebozoa.</title>
        <authorList>
            <person name="Hillmann F."/>
            <person name="Forbes G."/>
            <person name="Novohradska S."/>
            <person name="Ferling I."/>
            <person name="Riege K."/>
            <person name="Groth M."/>
            <person name="Westermann M."/>
            <person name="Marz M."/>
            <person name="Spaller T."/>
            <person name="Winckler T."/>
            <person name="Schaap P."/>
            <person name="Glockner G."/>
        </authorList>
    </citation>
    <scope>NUCLEOTIDE SEQUENCE [LARGE SCALE GENOMIC DNA]</scope>
    <source>
        <strain evidence="2 3">Jena</strain>
    </source>
</reference>